<feature type="compositionally biased region" description="Low complexity" evidence="16">
    <location>
        <begin position="685"/>
        <end position="695"/>
    </location>
</feature>
<dbReference type="Pfam" id="PF13947">
    <property type="entry name" value="GUB_WAK_bind"/>
    <property type="match status" value="1"/>
</dbReference>
<evidence type="ECO:0000256" key="14">
    <source>
        <dbReference type="ARBA" id="ARBA00024209"/>
    </source>
</evidence>
<name>A0A8X8ZZM9_SALSN</name>
<comment type="caution">
    <text evidence="19">The sequence shown here is derived from an EMBL/GenBank/DDBJ whole genome shotgun (WGS) entry which is preliminary data.</text>
</comment>
<evidence type="ECO:0000256" key="13">
    <source>
        <dbReference type="ARBA" id="ARBA00023136"/>
    </source>
</evidence>
<comment type="catalytic activity">
    <reaction evidence="1">
        <text>S-ubiquitinyl-[E2 ubiquitin-conjugating enzyme]-L-cysteine + [acceptor protein]-L-lysine = [E2 ubiquitin-conjugating enzyme]-L-cysteine + N(6)-ubiquitinyl-[acceptor protein]-L-lysine.</text>
        <dbReference type="EC" id="2.3.2.27"/>
    </reaction>
</comment>
<dbReference type="GO" id="GO:0030247">
    <property type="term" value="F:polysaccharide binding"/>
    <property type="evidence" value="ECO:0007669"/>
    <property type="project" value="InterPro"/>
</dbReference>
<dbReference type="PANTHER" id="PTHR46279">
    <property type="entry name" value="RING/U-BOX SUPERFAMILY PROTEIN"/>
    <property type="match status" value="1"/>
</dbReference>
<dbReference type="SUPFAM" id="SSF57850">
    <property type="entry name" value="RING/U-box"/>
    <property type="match status" value="1"/>
</dbReference>
<dbReference type="GO" id="GO:0008270">
    <property type="term" value="F:zinc ion binding"/>
    <property type="evidence" value="ECO:0007669"/>
    <property type="project" value="UniProtKB-KW"/>
</dbReference>
<dbReference type="CDD" id="cd16461">
    <property type="entry name" value="RING-H2_EL5-like"/>
    <property type="match status" value="1"/>
</dbReference>
<evidence type="ECO:0000256" key="6">
    <source>
        <dbReference type="ARBA" id="ARBA00022692"/>
    </source>
</evidence>
<feature type="domain" description="RING-type" evidence="18">
    <location>
        <begin position="796"/>
        <end position="838"/>
    </location>
</feature>
<dbReference type="GO" id="GO:0016020">
    <property type="term" value="C:membrane"/>
    <property type="evidence" value="ECO:0007669"/>
    <property type="project" value="UniProtKB-SubCell"/>
</dbReference>
<keyword evidence="13 17" id="KW-0472">Membrane</keyword>
<keyword evidence="5" id="KW-0808">Transferase</keyword>
<evidence type="ECO:0000256" key="9">
    <source>
        <dbReference type="ARBA" id="ARBA00022771"/>
    </source>
</evidence>
<evidence type="ECO:0000256" key="8">
    <source>
        <dbReference type="ARBA" id="ARBA00022729"/>
    </source>
</evidence>
<evidence type="ECO:0000256" key="17">
    <source>
        <dbReference type="SAM" id="Phobius"/>
    </source>
</evidence>
<evidence type="ECO:0000256" key="10">
    <source>
        <dbReference type="ARBA" id="ARBA00022786"/>
    </source>
</evidence>
<keyword evidence="8" id="KW-0732">Signal</keyword>
<keyword evidence="10" id="KW-0833">Ubl conjugation pathway</keyword>
<dbReference type="InterPro" id="IPR013083">
    <property type="entry name" value="Znf_RING/FYVE/PHD"/>
</dbReference>
<evidence type="ECO:0000256" key="15">
    <source>
        <dbReference type="PROSITE-ProRule" id="PRU00175"/>
    </source>
</evidence>
<dbReference type="AlphaFoldDB" id="A0A8X8ZZM9"/>
<evidence type="ECO:0000256" key="16">
    <source>
        <dbReference type="SAM" id="MobiDB-lite"/>
    </source>
</evidence>
<evidence type="ECO:0000256" key="4">
    <source>
        <dbReference type="ARBA" id="ARBA00012483"/>
    </source>
</evidence>
<keyword evidence="11" id="KW-0862">Zinc</keyword>
<reference evidence="19" key="1">
    <citation type="submission" date="2018-01" db="EMBL/GenBank/DDBJ databases">
        <authorList>
            <person name="Mao J.F."/>
        </authorList>
    </citation>
    <scope>NUCLEOTIDE SEQUENCE</scope>
    <source>
        <strain evidence="19">Huo1</strain>
        <tissue evidence="19">Leaf</tissue>
    </source>
</reference>
<evidence type="ECO:0000256" key="1">
    <source>
        <dbReference type="ARBA" id="ARBA00000900"/>
    </source>
</evidence>
<sequence>MQEIHLYDPRRLISLNLTSSPFAAALTEELTFLSCPRGVGLAEVECLGNATSAVLAGPAGRLSGAMGVCMTMFTVPWDGSGGGDDWVMEDLRLTWSLPECQGCEVGGGVCGLGRNRSGVVGERLLAILIMGQAASPTARPPKWRLSNKCIDVLIFLEEYHGKDRCDQCLSNMASLQLQLFMVLLISAACSKISVQTPTCGNNTFFIQYPFTLLQEGQNPHHTTPYDLKCNRQKVVALNLPFSGEFYVRDINYFQQKIQLYDPSNCLPKRLKNLSLPSSPFMAVSYQNYTFFSCPLGSPSSRNLTAIRCLSNSTASVVAASETSMMDGIKNLTACKVLYSLQVPVSQVFEYAYNGIDGDLQLAWIDPSSKGNSRGIASSKPGALTIILICAITILTALLVAMLCLGCGLTVVVVMLDIEEANSQGSWSCSTRVWERARFRLSRASNGTAGPLDEVSFMSSASQQPQSAVPRGAAAPSNESSSTLPPPVPPPPPPPRIAAVHPFGYYLSFMPSPPQVPREALGPLDELPSTSSSPNVAVEAPDGFATFMASPEVSSMPAAGDREVFIEATPPDDSTYMSLTQLPMGASTPLHDSPDVSLRTPSVSEVNTFSYFLSSAASPQGLRGASAPLDEVQSTLSSPSVAADDVDGFVSVIPSPELWSMLATREDGFFIDDSSVISSPQVQGGAAAPLDDSSSALPPPPPPPSVGEGRPLDYFLSLLSAHFRRGNAASSVHELSSIPPSPSELSSTPSSPSVTGDLSFIPSPLEDEVHENLEELSTEDIIIGGSECISGPNGDSCPICLENYKASERLRVIRNCNHCFHADCLDLWLQRKSTCPICRTNVS</sequence>
<reference evidence="19" key="2">
    <citation type="submission" date="2020-08" db="EMBL/GenBank/DDBJ databases">
        <title>Plant Genome Project.</title>
        <authorList>
            <person name="Zhang R.-G."/>
        </authorList>
    </citation>
    <scope>NUCLEOTIDE SEQUENCE</scope>
    <source>
        <strain evidence="19">Huo1</strain>
        <tissue evidence="19">Leaf</tissue>
    </source>
</reference>
<keyword evidence="12 17" id="KW-1133">Transmembrane helix</keyword>
<comment type="pathway">
    <text evidence="3">Protein modification; protein ubiquitination.</text>
</comment>
<dbReference type="InterPro" id="IPR001841">
    <property type="entry name" value="Znf_RING"/>
</dbReference>
<dbReference type="EC" id="2.3.2.27" evidence="4"/>
<dbReference type="EMBL" id="PNBA02000005">
    <property type="protein sequence ID" value="KAG6423207.1"/>
    <property type="molecule type" value="Genomic_DNA"/>
</dbReference>
<dbReference type="InterPro" id="IPR025287">
    <property type="entry name" value="WAK_GUB"/>
</dbReference>
<comment type="subcellular location">
    <subcellularLocation>
        <location evidence="2">Membrane</location>
        <topology evidence="2">Single-pass membrane protein</topology>
    </subcellularLocation>
</comment>
<organism evidence="19">
    <name type="scientific">Salvia splendens</name>
    <name type="common">Scarlet sage</name>
    <dbReference type="NCBI Taxonomy" id="180675"/>
    <lineage>
        <taxon>Eukaryota</taxon>
        <taxon>Viridiplantae</taxon>
        <taxon>Streptophyta</taxon>
        <taxon>Embryophyta</taxon>
        <taxon>Tracheophyta</taxon>
        <taxon>Spermatophyta</taxon>
        <taxon>Magnoliopsida</taxon>
        <taxon>eudicotyledons</taxon>
        <taxon>Gunneridae</taxon>
        <taxon>Pentapetalae</taxon>
        <taxon>asterids</taxon>
        <taxon>lamiids</taxon>
        <taxon>Lamiales</taxon>
        <taxon>Lamiaceae</taxon>
        <taxon>Nepetoideae</taxon>
        <taxon>Mentheae</taxon>
        <taxon>Salviinae</taxon>
        <taxon>Salvia</taxon>
        <taxon>Salvia subgen. Calosphace</taxon>
        <taxon>core Calosphace</taxon>
    </lineage>
</organism>
<dbReference type="InterPro" id="IPR046948">
    <property type="entry name" value="ATL20-22-like"/>
</dbReference>
<feature type="region of interest" description="Disordered" evidence="16">
    <location>
        <begin position="679"/>
        <end position="709"/>
    </location>
</feature>
<dbReference type="PROSITE" id="PS50089">
    <property type="entry name" value="ZF_RING_2"/>
    <property type="match status" value="1"/>
</dbReference>
<evidence type="ECO:0000256" key="12">
    <source>
        <dbReference type="ARBA" id="ARBA00022989"/>
    </source>
</evidence>
<evidence type="ECO:0000256" key="7">
    <source>
        <dbReference type="ARBA" id="ARBA00022723"/>
    </source>
</evidence>
<evidence type="ECO:0000313" key="20">
    <source>
        <dbReference type="Proteomes" id="UP000298416"/>
    </source>
</evidence>
<keyword evidence="9 15" id="KW-0863">Zinc-finger</keyword>
<feature type="compositionally biased region" description="Low complexity" evidence="16">
    <location>
        <begin position="458"/>
        <end position="467"/>
    </location>
</feature>
<feature type="compositionally biased region" description="Low complexity" evidence="16">
    <location>
        <begin position="742"/>
        <end position="752"/>
    </location>
</feature>
<evidence type="ECO:0000256" key="3">
    <source>
        <dbReference type="ARBA" id="ARBA00004906"/>
    </source>
</evidence>
<feature type="region of interest" description="Disordered" evidence="16">
    <location>
        <begin position="732"/>
        <end position="759"/>
    </location>
</feature>
<accession>A0A8X8ZZM9</accession>
<feature type="region of interest" description="Disordered" evidence="16">
    <location>
        <begin position="456"/>
        <end position="495"/>
    </location>
</feature>
<dbReference type="SMART" id="SM00184">
    <property type="entry name" value="RING"/>
    <property type="match status" value="1"/>
</dbReference>
<protein>
    <recommendedName>
        <fullName evidence="4">RING-type E3 ubiquitin transferase</fullName>
        <ecNumber evidence="4">2.3.2.27</ecNumber>
    </recommendedName>
</protein>
<dbReference type="Gene3D" id="3.30.40.10">
    <property type="entry name" value="Zinc/RING finger domain, C3HC4 (zinc finger)"/>
    <property type="match status" value="1"/>
</dbReference>
<gene>
    <name evidence="19" type="ORF">SASPL_113596</name>
</gene>
<evidence type="ECO:0000256" key="2">
    <source>
        <dbReference type="ARBA" id="ARBA00004167"/>
    </source>
</evidence>
<evidence type="ECO:0000259" key="18">
    <source>
        <dbReference type="PROSITE" id="PS50089"/>
    </source>
</evidence>
<keyword evidence="6 17" id="KW-0812">Transmembrane</keyword>
<proteinExistence type="inferred from homology"/>
<dbReference type="GO" id="GO:0061630">
    <property type="term" value="F:ubiquitin protein ligase activity"/>
    <property type="evidence" value="ECO:0007669"/>
    <property type="project" value="UniProtKB-EC"/>
</dbReference>
<evidence type="ECO:0000313" key="19">
    <source>
        <dbReference type="EMBL" id="KAG6423207.1"/>
    </source>
</evidence>
<comment type="similarity">
    <text evidence="14">Belongs to the RING-type zinc finger family. ATL subfamily.</text>
</comment>
<dbReference type="Proteomes" id="UP000298416">
    <property type="component" value="Unassembled WGS sequence"/>
</dbReference>
<dbReference type="Pfam" id="PF13639">
    <property type="entry name" value="zf-RING_2"/>
    <property type="match status" value="1"/>
</dbReference>
<evidence type="ECO:0000256" key="11">
    <source>
        <dbReference type="ARBA" id="ARBA00022833"/>
    </source>
</evidence>
<keyword evidence="20" id="KW-1185">Reference proteome</keyword>
<keyword evidence="7" id="KW-0479">Metal-binding</keyword>
<feature type="transmembrane region" description="Helical" evidence="17">
    <location>
        <begin position="382"/>
        <end position="415"/>
    </location>
</feature>
<feature type="compositionally biased region" description="Pro residues" evidence="16">
    <location>
        <begin position="483"/>
        <end position="495"/>
    </location>
</feature>
<evidence type="ECO:0000256" key="5">
    <source>
        <dbReference type="ARBA" id="ARBA00022679"/>
    </source>
</evidence>
<dbReference type="PANTHER" id="PTHR46279:SF2">
    <property type="entry name" value="RING-H2 FINGER PROTEIN ATL21A-RELATED"/>
    <property type="match status" value="1"/>
</dbReference>